<gene>
    <name evidence="4" type="ORF">SAMN04487941_0524</name>
</gene>
<dbReference type="PANTHER" id="PTHR30437:SF4">
    <property type="entry name" value="TRANSCRIPTION ELONGATION FACTOR GREA"/>
    <property type="match status" value="1"/>
</dbReference>
<protein>
    <submittedName>
        <fullName evidence="4">Transcription elongation factor GreB</fullName>
    </submittedName>
</protein>
<proteinExistence type="predicted"/>
<feature type="region of interest" description="Disordered" evidence="2">
    <location>
        <begin position="1"/>
        <end position="25"/>
    </location>
</feature>
<dbReference type="Pfam" id="PF01272">
    <property type="entry name" value="GreA_GreB"/>
    <property type="match status" value="1"/>
</dbReference>
<keyword evidence="4" id="KW-0251">Elongation factor</keyword>
<evidence type="ECO:0000259" key="3">
    <source>
        <dbReference type="Pfam" id="PF01272"/>
    </source>
</evidence>
<keyword evidence="5" id="KW-1185">Reference proteome</keyword>
<feature type="compositionally biased region" description="Basic and acidic residues" evidence="2">
    <location>
        <begin position="1"/>
        <end position="10"/>
    </location>
</feature>
<evidence type="ECO:0000256" key="1">
    <source>
        <dbReference type="SAM" id="Coils"/>
    </source>
</evidence>
<dbReference type="OrthoDB" id="1094048at2"/>
<dbReference type="Proteomes" id="UP000182491">
    <property type="component" value="Unassembled WGS sequence"/>
</dbReference>
<dbReference type="GO" id="GO:0003746">
    <property type="term" value="F:translation elongation factor activity"/>
    <property type="evidence" value="ECO:0007669"/>
    <property type="project" value="UniProtKB-KW"/>
</dbReference>
<dbReference type="GO" id="GO:0032784">
    <property type="term" value="P:regulation of DNA-templated transcription elongation"/>
    <property type="evidence" value="ECO:0007669"/>
    <property type="project" value="InterPro"/>
</dbReference>
<keyword evidence="1" id="KW-0175">Coiled coil</keyword>
<name>A0A1I7FWX8_9BACT</name>
<keyword evidence="4" id="KW-0648">Protein biosynthesis</keyword>
<dbReference type="GO" id="GO:0006354">
    <property type="term" value="P:DNA-templated transcription elongation"/>
    <property type="evidence" value="ECO:0007669"/>
    <property type="project" value="TreeGrafter"/>
</dbReference>
<evidence type="ECO:0000313" key="5">
    <source>
        <dbReference type="Proteomes" id="UP000182491"/>
    </source>
</evidence>
<dbReference type="RefSeq" id="WP_068839502.1">
    <property type="nucleotide sequence ID" value="NZ_BMXC01000001.1"/>
</dbReference>
<dbReference type="InterPro" id="IPR001437">
    <property type="entry name" value="Tscrpt_elong_fac_GreA/B_C"/>
</dbReference>
<reference evidence="5" key="1">
    <citation type="submission" date="2016-10" db="EMBL/GenBank/DDBJ databases">
        <authorList>
            <person name="Varghese N."/>
        </authorList>
    </citation>
    <scope>NUCLEOTIDE SEQUENCE [LARGE SCALE GENOMIC DNA]</scope>
    <source>
        <strain evidence="5">DSM 18820</strain>
    </source>
</reference>
<feature type="compositionally biased region" description="Pro residues" evidence="2">
    <location>
        <begin position="15"/>
        <end position="24"/>
    </location>
</feature>
<dbReference type="InterPro" id="IPR023459">
    <property type="entry name" value="Tscrpt_elong_fac_GreA/B_fam"/>
</dbReference>
<organism evidence="4 5">
    <name type="scientific">Pontibacter akesuensis</name>
    <dbReference type="NCBI Taxonomy" id="388950"/>
    <lineage>
        <taxon>Bacteria</taxon>
        <taxon>Pseudomonadati</taxon>
        <taxon>Bacteroidota</taxon>
        <taxon>Cytophagia</taxon>
        <taxon>Cytophagales</taxon>
        <taxon>Hymenobacteraceae</taxon>
        <taxon>Pontibacter</taxon>
    </lineage>
</organism>
<feature type="domain" description="Transcription elongation factor GreA/GreB C-terminal" evidence="3">
    <location>
        <begin position="92"/>
        <end position="171"/>
    </location>
</feature>
<sequence length="173" mass="18741">MSRAFVKEDNAGEPPIIPQRPALPPGATNYITPQGLTQLKEELALLEAERAQTEANHEDEANRTRQLTILNAQLSALTQRLASARVIDPQTQPSDEVRFGATVELQTISGGKKNMKRLLTIVGVDEASIMENKIAFVAPLARAVIGAKVGQTVLLQMGKVAETVKVASVTYKR</sequence>
<dbReference type="AlphaFoldDB" id="A0A1I7FWX8"/>
<dbReference type="PANTHER" id="PTHR30437">
    <property type="entry name" value="TRANSCRIPTION ELONGATION FACTOR GREA"/>
    <property type="match status" value="1"/>
</dbReference>
<feature type="coiled-coil region" evidence="1">
    <location>
        <begin position="36"/>
        <end position="63"/>
    </location>
</feature>
<dbReference type="GO" id="GO:0003677">
    <property type="term" value="F:DNA binding"/>
    <property type="evidence" value="ECO:0007669"/>
    <property type="project" value="InterPro"/>
</dbReference>
<dbReference type="SUPFAM" id="SSF54534">
    <property type="entry name" value="FKBP-like"/>
    <property type="match status" value="1"/>
</dbReference>
<dbReference type="InterPro" id="IPR036953">
    <property type="entry name" value="GreA/GreB_C_sf"/>
</dbReference>
<dbReference type="GO" id="GO:0070063">
    <property type="term" value="F:RNA polymerase binding"/>
    <property type="evidence" value="ECO:0007669"/>
    <property type="project" value="InterPro"/>
</dbReference>
<evidence type="ECO:0000256" key="2">
    <source>
        <dbReference type="SAM" id="MobiDB-lite"/>
    </source>
</evidence>
<dbReference type="EMBL" id="FPCA01000001">
    <property type="protein sequence ID" value="SFU40695.1"/>
    <property type="molecule type" value="Genomic_DNA"/>
</dbReference>
<dbReference type="PIRSF" id="PIRSF006092">
    <property type="entry name" value="GreA_GreB"/>
    <property type="match status" value="1"/>
</dbReference>
<dbReference type="Gene3D" id="3.10.50.30">
    <property type="entry name" value="Transcription elongation factor, GreA/GreB, C-terminal domain"/>
    <property type="match status" value="1"/>
</dbReference>
<accession>A0A1I7FWX8</accession>
<dbReference type="STRING" id="388950.GCA_001611675_03659"/>
<evidence type="ECO:0000313" key="4">
    <source>
        <dbReference type="EMBL" id="SFU40695.1"/>
    </source>
</evidence>